<keyword evidence="4" id="KW-0547">Nucleotide-binding</keyword>
<dbReference type="GO" id="GO:0003723">
    <property type="term" value="F:RNA binding"/>
    <property type="evidence" value="ECO:0007669"/>
    <property type="project" value="UniProtKB-UniRule"/>
</dbReference>
<dbReference type="InterPro" id="IPR027417">
    <property type="entry name" value="P-loop_NTPase"/>
</dbReference>
<reference evidence="11" key="1">
    <citation type="submission" date="2020-05" db="EMBL/GenBank/DDBJ databases">
        <title>Phylogenomic resolution of chytrid fungi.</title>
        <authorList>
            <person name="Stajich J.E."/>
            <person name="Amses K."/>
            <person name="Simmons R."/>
            <person name="Seto K."/>
            <person name="Myers J."/>
            <person name="Bonds A."/>
            <person name="Quandt C.A."/>
            <person name="Barry K."/>
            <person name="Liu P."/>
            <person name="Grigoriev I."/>
            <person name="Longcore J.E."/>
            <person name="James T.Y."/>
        </authorList>
    </citation>
    <scope>NUCLEOTIDE SEQUENCE</scope>
    <source>
        <strain evidence="11">JEL0318</strain>
    </source>
</reference>
<evidence type="ECO:0000256" key="4">
    <source>
        <dbReference type="ARBA" id="ARBA00022741"/>
    </source>
</evidence>
<keyword evidence="3 8" id="KW-0949">S-adenosyl-L-methionine</keyword>
<dbReference type="Gene3D" id="3.40.50.150">
    <property type="entry name" value="Vaccinia Virus protein VP39"/>
    <property type="match status" value="1"/>
</dbReference>
<dbReference type="Pfam" id="PF00004">
    <property type="entry name" value="AAA"/>
    <property type="match status" value="2"/>
</dbReference>
<dbReference type="InterPro" id="IPR003959">
    <property type="entry name" value="ATPase_AAA_core"/>
</dbReference>
<feature type="compositionally biased region" description="Low complexity" evidence="9">
    <location>
        <begin position="657"/>
        <end position="673"/>
    </location>
</feature>
<dbReference type="Proteomes" id="UP001212841">
    <property type="component" value="Unassembled WGS sequence"/>
</dbReference>
<dbReference type="InterPro" id="IPR029063">
    <property type="entry name" value="SAM-dependent_MTases_sf"/>
</dbReference>
<dbReference type="GO" id="GO:0005524">
    <property type="term" value="F:ATP binding"/>
    <property type="evidence" value="ECO:0007669"/>
    <property type="project" value="UniProtKB-KW"/>
</dbReference>
<dbReference type="InterPro" id="IPR041569">
    <property type="entry name" value="AAA_lid_3"/>
</dbReference>
<protein>
    <recommendedName>
        <fullName evidence="10">SAM-dependent MTase RsmB/NOP-type domain-containing protein</fullName>
    </recommendedName>
</protein>
<evidence type="ECO:0000256" key="2">
    <source>
        <dbReference type="ARBA" id="ARBA00022679"/>
    </source>
</evidence>
<evidence type="ECO:0000313" key="12">
    <source>
        <dbReference type="Proteomes" id="UP001212841"/>
    </source>
</evidence>
<dbReference type="GO" id="GO:0001510">
    <property type="term" value="P:RNA methylation"/>
    <property type="evidence" value="ECO:0007669"/>
    <property type="project" value="InterPro"/>
</dbReference>
<name>A0AAD5SHG1_9FUNG</name>
<dbReference type="InterPro" id="IPR023267">
    <property type="entry name" value="RCMT"/>
</dbReference>
<dbReference type="SMART" id="SM00382">
    <property type="entry name" value="AAA"/>
    <property type="match status" value="1"/>
</dbReference>
<dbReference type="EMBL" id="JADGJD010000210">
    <property type="protein sequence ID" value="KAJ3053409.1"/>
    <property type="molecule type" value="Genomic_DNA"/>
</dbReference>
<dbReference type="InterPro" id="IPR023269">
    <property type="entry name" value="RCMT_subfamily_9"/>
</dbReference>
<evidence type="ECO:0000259" key="10">
    <source>
        <dbReference type="PROSITE" id="PS51686"/>
    </source>
</evidence>
<keyword evidence="12" id="KW-1185">Reference proteome</keyword>
<dbReference type="InterPro" id="IPR003960">
    <property type="entry name" value="ATPase_AAA_CS"/>
</dbReference>
<keyword evidence="5" id="KW-0067">ATP-binding</keyword>
<dbReference type="Pfam" id="PF17862">
    <property type="entry name" value="AAA_lid_3"/>
    <property type="match status" value="1"/>
</dbReference>
<evidence type="ECO:0000256" key="3">
    <source>
        <dbReference type="ARBA" id="ARBA00022691"/>
    </source>
</evidence>
<comment type="caution">
    <text evidence="11">The sequence shown here is derived from an EMBL/GenBank/DDBJ whole genome shotgun (WGS) entry which is preliminary data.</text>
</comment>
<dbReference type="SUPFAM" id="SSF53335">
    <property type="entry name" value="S-adenosyl-L-methionine-dependent methyltransferases"/>
    <property type="match status" value="1"/>
</dbReference>
<feature type="domain" description="SAM-dependent MTase RsmB/NOP-type" evidence="10">
    <location>
        <begin position="493"/>
        <end position="843"/>
    </location>
</feature>
<feature type="active site" description="Nucleophile" evidence="8">
    <location>
        <position position="770"/>
    </location>
</feature>
<gene>
    <name evidence="11" type="ORF">HK097_004353</name>
</gene>
<dbReference type="CDD" id="cd02440">
    <property type="entry name" value="AdoMet_MTases"/>
    <property type="match status" value="1"/>
</dbReference>
<dbReference type="PRINTS" id="PR02010">
    <property type="entry name" value="RCMT9"/>
</dbReference>
<dbReference type="Gene3D" id="1.10.8.60">
    <property type="match status" value="2"/>
</dbReference>
<keyword evidence="1 8" id="KW-0489">Methyltransferase</keyword>
<dbReference type="SUPFAM" id="SSF52540">
    <property type="entry name" value="P-loop containing nucleoside triphosphate hydrolases"/>
    <property type="match status" value="2"/>
</dbReference>
<evidence type="ECO:0000256" key="8">
    <source>
        <dbReference type="PROSITE-ProRule" id="PRU01023"/>
    </source>
</evidence>
<feature type="region of interest" description="Disordered" evidence="9">
    <location>
        <begin position="657"/>
        <end position="682"/>
    </location>
</feature>
<keyword evidence="2 8" id="KW-0808">Transferase</keyword>
<proteinExistence type="inferred from homology"/>
<comment type="similarity">
    <text evidence="8">Belongs to the class I-like SAM-binding methyltransferase superfamily. RsmB/NOP family.</text>
</comment>
<organism evidence="11 12">
    <name type="scientific">Rhizophlyctis rosea</name>
    <dbReference type="NCBI Taxonomy" id="64517"/>
    <lineage>
        <taxon>Eukaryota</taxon>
        <taxon>Fungi</taxon>
        <taxon>Fungi incertae sedis</taxon>
        <taxon>Chytridiomycota</taxon>
        <taxon>Chytridiomycota incertae sedis</taxon>
        <taxon>Chytridiomycetes</taxon>
        <taxon>Rhizophlyctidales</taxon>
        <taxon>Rhizophlyctidaceae</taxon>
        <taxon>Rhizophlyctis</taxon>
    </lineage>
</organism>
<dbReference type="InterPro" id="IPR001678">
    <property type="entry name" value="MeTrfase_RsmB-F_NOP2_dom"/>
</dbReference>
<dbReference type="GO" id="GO:0008173">
    <property type="term" value="F:RNA methyltransferase activity"/>
    <property type="evidence" value="ECO:0007669"/>
    <property type="project" value="InterPro"/>
</dbReference>
<dbReference type="PRINTS" id="PR02008">
    <property type="entry name" value="RCMTFAMILY"/>
</dbReference>
<evidence type="ECO:0000313" key="11">
    <source>
        <dbReference type="EMBL" id="KAJ3053409.1"/>
    </source>
</evidence>
<accession>A0AAD5SHG1</accession>
<dbReference type="InterPro" id="IPR003593">
    <property type="entry name" value="AAA+_ATPase"/>
</dbReference>
<dbReference type="PANTHER" id="PTHR23077:SF117">
    <property type="entry name" value="AAA+ ATPASE DOMAIN-CONTAINING PROTEIN"/>
    <property type="match status" value="1"/>
</dbReference>
<keyword evidence="6 8" id="KW-0694">RNA-binding</keyword>
<dbReference type="Gene3D" id="3.40.50.300">
    <property type="entry name" value="P-loop containing nucleotide triphosphate hydrolases"/>
    <property type="match status" value="2"/>
</dbReference>
<dbReference type="InterPro" id="IPR049560">
    <property type="entry name" value="MeTrfase_RsmB-F_NOP2_cat"/>
</dbReference>
<feature type="binding site" evidence="8">
    <location>
        <position position="636"/>
    </location>
    <ligand>
        <name>S-adenosyl-L-methionine</name>
        <dbReference type="ChEBI" id="CHEBI:59789"/>
    </ligand>
</feature>
<evidence type="ECO:0000256" key="6">
    <source>
        <dbReference type="ARBA" id="ARBA00022884"/>
    </source>
</evidence>
<dbReference type="InterPro" id="IPR050168">
    <property type="entry name" value="AAA_ATPase_domain"/>
</dbReference>
<keyword evidence="7" id="KW-0175">Coiled coil</keyword>
<dbReference type="PANTHER" id="PTHR23077">
    <property type="entry name" value="AAA-FAMILY ATPASE"/>
    <property type="match status" value="1"/>
</dbReference>
<feature type="binding site" evidence="8">
    <location>
        <begin position="583"/>
        <end position="589"/>
    </location>
    <ligand>
        <name>S-adenosyl-L-methionine</name>
        <dbReference type="ChEBI" id="CHEBI:59789"/>
    </ligand>
</feature>
<dbReference type="Pfam" id="PF01189">
    <property type="entry name" value="Methyltr_RsmB-F"/>
    <property type="match status" value="2"/>
</dbReference>
<feature type="binding site" evidence="8">
    <location>
        <position position="708"/>
    </location>
    <ligand>
        <name>S-adenosyl-L-methionine</name>
        <dbReference type="ChEBI" id="CHEBI:59789"/>
    </ligand>
</feature>
<sequence length="845" mass="92763">MRLLATDVPKVQGLNYQQPITISVADLILNWPEDQGRGIRDLTKEAIRSSPSIVIFQNVERLFPSKAINLETYHAVKDVINALSSLTDKTILVFGETWQIDDIHAHVRSIFQETISFDPPTPAQRQLMLESFIKGYNIICTADLGEIGGKCHGYGLGDIAALCSEAVGTAMMRVPYGSEGNIHVETADFISAMKDIKPSAAEGKLQAAQIQEVRWSDVGGHESVKALLEESVGWFYRNAAAFERLGVQPSKGVLLYGPPGTGKTMLAKAVAFESGANFLPISVTAIVKGEVGESEKAIARIFAEGRKQSPCIIFFDELESLFSRRSSSGDLGQKLFSQLVLEMDALSWDDAQVVLLGATNHPGALDPALLRSGRLDRLIPVPPPSEAERASILRVILSKMPACKDVDFEDIAKRTVGMTGADLRELARRAGISAVQRGDENGEPPQILQTDLLSSLQSFLLNTVPTTHADPLPSRFPPAFLKFLEENELDLEQYAFDEAELPRYVRVNTRHSGGVIAEEELEREFGKVERVEWLEGFWRLEREARVGGSECYKTGKIYGIDVSSGVAVKALGVGPDDHVLDVCAAPGGKLCYVADLQGYEGRGTITGVDISPHRMATCKNVTKKYKLDRVRLFVADGTTFNVHAPTQIGPYRSPAVSHLYSSSSPSPSSSSLSPTPPITKPLHASKLLRTDPQFKLEPHTLYDKVLVDAECTHDGSIVHLVKHDRMGWGEVEKGFLEEGRLKGLEGLQRGLISNGFRMLKPGGVMVYSTCSLSKRQNEDIVGWFLSEHKDTAILEPVEDANKFPLAPRVHSRYDAEVDLTHCLRFSPVNSRTSGLFVARIRKLPV</sequence>
<evidence type="ECO:0000256" key="5">
    <source>
        <dbReference type="ARBA" id="ARBA00022840"/>
    </source>
</evidence>
<feature type="binding site" evidence="8">
    <location>
        <position position="609"/>
    </location>
    <ligand>
        <name>S-adenosyl-L-methionine</name>
        <dbReference type="ChEBI" id="CHEBI:59789"/>
    </ligand>
</feature>
<dbReference type="FunFam" id="3.40.50.300:FF:001025">
    <property type="entry name" value="ATPase family, AAA domain-containing 2B"/>
    <property type="match status" value="1"/>
</dbReference>
<evidence type="ECO:0000256" key="1">
    <source>
        <dbReference type="ARBA" id="ARBA00022603"/>
    </source>
</evidence>
<dbReference type="PROSITE" id="PS00674">
    <property type="entry name" value="AAA"/>
    <property type="match status" value="1"/>
</dbReference>
<dbReference type="GO" id="GO:0016887">
    <property type="term" value="F:ATP hydrolysis activity"/>
    <property type="evidence" value="ECO:0007669"/>
    <property type="project" value="InterPro"/>
</dbReference>
<dbReference type="PROSITE" id="PS51686">
    <property type="entry name" value="SAM_MT_RSMB_NOP"/>
    <property type="match status" value="1"/>
</dbReference>
<dbReference type="AlphaFoldDB" id="A0AAD5SHG1"/>
<evidence type="ECO:0000256" key="9">
    <source>
        <dbReference type="SAM" id="MobiDB-lite"/>
    </source>
</evidence>
<evidence type="ECO:0000256" key="7">
    <source>
        <dbReference type="ARBA" id="ARBA00023054"/>
    </source>
</evidence>